<organism evidence="1 2">
    <name type="scientific">Mesobacillus maritimus</name>
    <dbReference type="NCBI Taxonomy" id="1643336"/>
    <lineage>
        <taxon>Bacteria</taxon>
        <taxon>Bacillati</taxon>
        <taxon>Bacillota</taxon>
        <taxon>Bacilli</taxon>
        <taxon>Bacillales</taxon>
        <taxon>Bacillaceae</taxon>
        <taxon>Mesobacillus</taxon>
    </lineage>
</organism>
<dbReference type="RefSeq" id="WP_221870603.1">
    <property type="nucleotide sequence ID" value="NZ_JACWFH010000005.1"/>
</dbReference>
<name>A0ABS7K077_9BACI</name>
<reference evidence="1 2" key="1">
    <citation type="submission" date="2020-07" db="EMBL/GenBank/DDBJ databases">
        <title>Fungal Genomes of the International Space Station.</title>
        <authorList>
            <person name="Seuylemezian A."/>
            <person name="Singh N.K."/>
            <person name="Wood J."/>
            <person name="Venkateswaran K."/>
        </authorList>
    </citation>
    <scope>NUCLEOTIDE SEQUENCE [LARGE SCALE GENOMIC DNA]</scope>
    <source>
        <strain evidence="1 2">PL-B2</strain>
    </source>
</reference>
<sequence>MSNCFFADYKKFIVIPKGEEKFSEKGFDPNEFASHFILTLSIFDPVISSWAEASKHDIEVQKSIEHVLDSFNHRNHGVYHLKLLELEKDKLYFVLALSIKDKIEPKQAEFEISSIIDKMISNPFYIGQSWYKFTSEKGRVERKLFSFSFKEYAYNLVTENS</sequence>
<keyword evidence="2" id="KW-1185">Reference proteome</keyword>
<gene>
    <name evidence="1" type="ORF">H0185_01730</name>
</gene>
<proteinExistence type="predicted"/>
<evidence type="ECO:0000313" key="1">
    <source>
        <dbReference type="EMBL" id="MBY0095540.1"/>
    </source>
</evidence>
<accession>A0ABS7K077</accession>
<dbReference type="Proteomes" id="UP000769780">
    <property type="component" value="Unassembled WGS sequence"/>
</dbReference>
<protein>
    <submittedName>
        <fullName evidence="1">Uncharacterized protein</fullName>
    </submittedName>
</protein>
<dbReference type="EMBL" id="JACWFH010000005">
    <property type="protein sequence ID" value="MBY0095540.1"/>
    <property type="molecule type" value="Genomic_DNA"/>
</dbReference>
<comment type="caution">
    <text evidence="1">The sequence shown here is derived from an EMBL/GenBank/DDBJ whole genome shotgun (WGS) entry which is preliminary data.</text>
</comment>
<evidence type="ECO:0000313" key="2">
    <source>
        <dbReference type="Proteomes" id="UP000769780"/>
    </source>
</evidence>